<dbReference type="SUPFAM" id="SSF103473">
    <property type="entry name" value="MFS general substrate transporter"/>
    <property type="match status" value="1"/>
</dbReference>
<feature type="transmembrane region" description="Helical" evidence="7">
    <location>
        <begin position="259"/>
        <end position="279"/>
    </location>
</feature>
<evidence type="ECO:0000313" key="9">
    <source>
        <dbReference type="Proteomes" id="UP001153328"/>
    </source>
</evidence>
<dbReference type="CDD" id="cd06173">
    <property type="entry name" value="MFS_MefA_like"/>
    <property type="match status" value="1"/>
</dbReference>
<feature type="transmembrane region" description="Helical" evidence="7">
    <location>
        <begin position="321"/>
        <end position="339"/>
    </location>
</feature>
<feature type="compositionally biased region" description="Pro residues" evidence="6">
    <location>
        <begin position="9"/>
        <end position="24"/>
    </location>
</feature>
<sequence>MTDSDTSPSPQPPPSGDDPPPAVPADPTGSRHAPRPAPLWRNRDYNLWWSGTAVSGLGTHISALAFPLLILAVTGSAADAGIAGTCEAAGRVAGLLPAGVAADRYPRRALLAGASLVQAAAMGGVFWAVAAGSPGLPLIAALALAQGLAAAAFTGAAAPIVRRIVPAGQLKAAYARVQARDYGAQLAGAPLGAALFTTARWAPFLADALSFGAVTLACLFVRTPLGPDTPGRTAARPPVLSDLLTGLAYIRSRAFLRYAMLWSAVTNLLLAGLGFMFVVTLRSHGASPSTIGGAEALAAACALGGALAAGQVVQRVPGHRIVLTVSWLLAGGVGSLVLLASRPWLAALCLGASLVLVTPLNVVFTTGVTENVSDAMTARVLTTIGTAAQSLAWLAPAASGALADSFGVDAPVLAIAAGLALLAAANHAVPAVRRLGAASAGNGEAAPHGQER</sequence>
<dbReference type="EMBL" id="CAJVAX010000002">
    <property type="protein sequence ID" value="CAG7613326.1"/>
    <property type="molecule type" value="Genomic_DNA"/>
</dbReference>
<evidence type="ECO:0000256" key="3">
    <source>
        <dbReference type="ARBA" id="ARBA00022692"/>
    </source>
</evidence>
<feature type="region of interest" description="Disordered" evidence="6">
    <location>
        <begin position="1"/>
        <end position="37"/>
    </location>
</feature>
<gene>
    <name evidence="8" type="ORF">SBRY_100150</name>
</gene>
<evidence type="ECO:0000256" key="6">
    <source>
        <dbReference type="SAM" id="MobiDB-lite"/>
    </source>
</evidence>
<feature type="transmembrane region" description="Helical" evidence="7">
    <location>
        <begin position="345"/>
        <end position="364"/>
    </location>
</feature>
<evidence type="ECO:0000256" key="2">
    <source>
        <dbReference type="ARBA" id="ARBA00022475"/>
    </source>
</evidence>
<dbReference type="InterPro" id="IPR036259">
    <property type="entry name" value="MFS_trans_sf"/>
</dbReference>
<feature type="transmembrane region" description="Helical" evidence="7">
    <location>
        <begin position="376"/>
        <end position="398"/>
    </location>
</feature>
<organism evidence="8 9">
    <name type="scientific">Actinacidiphila bryophytorum</name>
    <dbReference type="NCBI Taxonomy" id="1436133"/>
    <lineage>
        <taxon>Bacteria</taxon>
        <taxon>Bacillati</taxon>
        <taxon>Actinomycetota</taxon>
        <taxon>Actinomycetes</taxon>
        <taxon>Kitasatosporales</taxon>
        <taxon>Streptomycetaceae</taxon>
        <taxon>Actinacidiphila</taxon>
    </lineage>
</organism>
<evidence type="ECO:0000256" key="4">
    <source>
        <dbReference type="ARBA" id="ARBA00022989"/>
    </source>
</evidence>
<comment type="subcellular location">
    <subcellularLocation>
        <location evidence="1">Cell membrane</location>
        <topology evidence="1">Multi-pass membrane protein</topology>
    </subcellularLocation>
</comment>
<keyword evidence="4 7" id="KW-1133">Transmembrane helix</keyword>
<dbReference type="GO" id="GO:0022857">
    <property type="term" value="F:transmembrane transporter activity"/>
    <property type="evidence" value="ECO:0007669"/>
    <property type="project" value="InterPro"/>
</dbReference>
<feature type="transmembrane region" description="Helical" evidence="7">
    <location>
        <begin position="291"/>
        <end position="309"/>
    </location>
</feature>
<feature type="transmembrane region" description="Helical" evidence="7">
    <location>
        <begin position="47"/>
        <end position="73"/>
    </location>
</feature>
<protein>
    <submittedName>
        <fullName evidence="8">MFS transporter</fullName>
    </submittedName>
</protein>
<dbReference type="Proteomes" id="UP001153328">
    <property type="component" value="Unassembled WGS sequence"/>
</dbReference>
<dbReference type="GO" id="GO:0005886">
    <property type="term" value="C:plasma membrane"/>
    <property type="evidence" value="ECO:0007669"/>
    <property type="project" value="UniProtKB-SubCell"/>
</dbReference>
<dbReference type="PANTHER" id="PTHR23513">
    <property type="entry name" value="INTEGRAL MEMBRANE EFFLUX PROTEIN-RELATED"/>
    <property type="match status" value="1"/>
</dbReference>
<feature type="transmembrane region" description="Helical" evidence="7">
    <location>
        <begin position="208"/>
        <end position="225"/>
    </location>
</feature>
<accession>A0A9W4E3E4</accession>
<comment type="caution">
    <text evidence="8">The sequence shown here is derived from an EMBL/GenBank/DDBJ whole genome shotgun (WGS) entry which is preliminary data.</text>
</comment>
<evidence type="ECO:0000256" key="7">
    <source>
        <dbReference type="SAM" id="Phobius"/>
    </source>
</evidence>
<keyword evidence="5 7" id="KW-0472">Membrane</keyword>
<feature type="transmembrane region" description="Helical" evidence="7">
    <location>
        <begin position="136"/>
        <end position="161"/>
    </location>
</feature>
<proteinExistence type="predicted"/>
<dbReference type="AlphaFoldDB" id="A0A9W4E3E4"/>
<keyword evidence="2" id="KW-1003">Cell membrane</keyword>
<evidence type="ECO:0000256" key="5">
    <source>
        <dbReference type="ARBA" id="ARBA00023136"/>
    </source>
</evidence>
<dbReference type="PANTHER" id="PTHR23513:SF11">
    <property type="entry name" value="STAPHYLOFERRIN A TRANSPORTER"/>
    <property type="match status" value="1"/>
</dbReference>
<feature type="transmembrane region" description="Helical" evidence="7">
    <location>
        <begin position="109"/>
        <end position="130"/>
    </location>
</feature>
<keyword evidence="3 7" id="KW-0812">Transmembrane</keyword>
<keyword evidence="9" id="KW-1185">Reference proteome</keyword>
<evidence type="ECO:0000256" key="1">
    <source>
        <dbReference type="ARBA" id="ARBA00004651"/>
    </source>
</evidence>
<reference evidence="8" key="1">
    <citation type="submission" date="2021-06" db="EMBL/GenBank/DDBJ databases">
        <authorList>
            <person name="Arsene-Ploetze F."/>
        </authorList>
    </citation>
    <scope>NUCLEOTIDE SEQUENCE</scope>
    <source>
        <strain evidence="8">SBRY1</strain>
    </source>
</reference>
<evidence type="ECO:0000313" key="8">
    <source>
        <dbReference type="EMBL" id="CAG7613326.1"/>
    </source>
</evidence>
<name>A0A9W4E3E4_9ACTN</name>
<dbReference type="Pfam" id="PF07690">
    <property type="entry name" value="MFS_1"/>
    <property type="match status" value="1"/>
</dbReference>
<dbReference type="RefSeq" id="WP_205046413.1">
    <property type="nucleotide sequence ID" value="NZ_CAJVAX010000002.1"/>
</dbReference>
<feature type="transmembrane region" description="Helical" evidence="7">
    <location>
        <begin position="182"/>
        <end position="202"/>
    </location>
</feature>
<feature type="transmembrane region" description="Helical" evidence="7">
    <location>
        <begin position="410"/>
        <end position="429"/>
    </location>
</feature>
<dbReference type="Gene3D" id="1.20.1250.20">
    <property type="entry name" value="MFS general substrate transporter like domains"/>
    <property type="match status" value="1"/>
</dbReference>
<dbReference type="InterPro" id="IPR011701">
    <property type="entry name" value="MFS"/>
</dbReference>